<comment type="caution">
    <text evidence="2">The sequence shown here is derived from an EMBL/GenBank/DDBJ whole genome shotgun (WGS) entry which is preliminary data.</text>
</comment>
<sequence>MTPVESEGTESPIETRTGARLARFPKTAHLLLSAGMDGKIMIWDYHNQRNFHTLCRCGESVERRARQIVKSPDEKYLIGQSMDNKIIAYEAFGRFKFIARKTFKGHINAGYAITPGWSADGRWVMSGDADGKLWFWDWAKCKNYRVLKAHDGVCTGSLWTGDPADRKTNMEIRSPFIT</sequence>
<dbReference type="SUPFAM" id="SSF50978">
    <property type="entry name" value="WD40 repeat-like"/>
    <property type="match status" value="1"/>
</dbReference>
<dbReference type="InterPro" id="IPR001680">
    <property type="entry name" value="WD40_rpt"/>
</dbReference>
<dbReference type="Pfam" id="PF00400">
    <property type="entry name" value="WD40"/>
    <property type="match status" value="2"/>
</dbReference>
<proteinExistence type="predicted"/>
<gene>
    <name evidence="2" type="ORF">CCMP2556_LOCUS51065</name>
</gene>
<dbReference type="SMART" id="SM00320">
    <property type="entry name" value="WD40"/>
    <property type="match status" value="2"/>
</dbReference>
<dbReference type="PROSITE" id="PS50082">
    <property type="entry name" value="WD_REPEATS_2"/>
    <property type="match status" value="1"/>
</dbReference>
<protein>
    <submittedName>
        <fullName evidence="2">Uncharacterized protein</fullName>
    </submittedName>
</protein>
<keyword evidence="1" id="KW-0853">WD repeat</keyword>
<feature type="repeat" description="WD" evidence="1">
    <location>
        <begin position="30"/>
        <end position="53"/>
    </location>
</feature>
<accession>A0ABP0SBJ7</accession>
<dbReference type="Proteomes" id="UP001642484">
    <property type="component" value="Unassembled WGS sequence"/>
</dbReference>
<dbReference type="InterPro" id="IPR032847">
    <property type="entry name" value="PRPF17"/>
</dbReference>
<dbReference type="PANTHER" id="PTHR43979">
    <property type="entry name" value="PRE-MRNA-PROCESSING FACTOR 17"/>
    <property type="match status" value="1"/>
</dbReference>
<evidence type="ECO:0000256" key="1">
    <source>
        <dbReference type="PROSITE-ProRule" id="PRU00221"/>
    </source>
</evidence>
<name>A0ABP0SBJ7_9DINO</name>
<dbReference type="InterPro" id="IPR015943">
    <property type="entry name" value="WD40/YVTN_repeat-like_dom_sf"/>
</dbReference>
<dbReference type="Gene3D" id="2.130.10.10">
    <property type="entry name" value="YVTN repeat-like/Quinoprotein amine dehydrogenase"/>
    <property type="match status" value="1"/>
</dbReference>
<dbReference type="PANTHER" id="PTHR43979:SF1">
    <property type="entry name" value="PRE-MRNA-PROCESSING FACTOR 17"/>
    <property type="match status" value="1"/>
</dbReference>
<evidence type="ECO:0000313" key="3">
    <source>
        <dbReference type="Proteomes" id="UP001642484"/>
    </source>
</evidence>
<reference evidence="2 3" key="1">
    <citation type="submission" date="2024-02" db="EMBL/GenBank/DDBJ databases">
        <authorList>
            <person name="Chen Y."/>
            <person name="Shah S."/>
            <person name="Dougan E. K."/>
            <person name="Thang M."/>
            <person name="Chan C."/>
        </authorList>
    </citation>
    <scope>NUCLEOTIDE SEQUENCE [LARGE SCALE GENOMIC DNA]</scope>
</reference>
<dbReference type="EMBL" id="CAXAMN010027251">
    <property type="protein sequence ID" value="CAK9109739.1"/>
    <property type="molecule type" value="Genomic_DNA"/>
</dbReference>
<organism evidence="2 3">
    <name type="scientific">Durusdinium trenchii</name>
    <dbReference type="NCBI Taxonomy" id="1381693"/>
    <lineage>
        <taxon>Eukaryota</taxon>
        <taxon>Sar</taxon>
        <taxon>Alveolata</taxon>
        <taxon>Dinophyceae</taxon>
        <taxon>Suessiales</taxon>
        <taxon>Symbiodiniaceae</taxon>
        <taxon>Durusdinium</taxon>
    </lineage>
</organism>
<evidence type="ECO:0000313" key="2">
    <source>
        <dbReference type="EMBL" id="CAK9109739.1"/>
    </source>
</evidence>
<keyword evidence="3" id="KW-1185">Reference proteome</keyword>
<dbReference type="InterPro" id="IPR036322">
    <property type="entry name" value="WD40_repeat_dom_sf"/>
</dbReference>